<evidence type="ECO:0000313" key="3">
    <source>
        <dbReference type="Proteomes" id="UP000016023"/>
    </source>
</evidence>
<name>H1Q2B4_9BACT</name>
<organism evidence="2 3">
    <name type="scientific">Prevotella micans F0438</name>
    <dbReference type="NCBI Taxonomy" id="883158"/>
    <lineage>
        <taxon>Bacteria</taxon>
        <taxon>Pseudomonadati</taxon>
        <taxon>Bacteroidota</taxon>
        <taxon>Bacteroidia</taxon>
        <taxon>Bacteroidales</taxon>
        <taxon>Prevotellaceae</taxon>
        <taxon>Prevotella</taxon>
    </lineage>
</organism>
<keyword evidence="3" id="KW-1185">Reference proteome</keyword>
<dbReference type="STRING" id="883158.HMPREF9140_01052"/>
<keyword evidence="1" id="KW-0812">Transmembrane</keyword>
<dbReference type="EMBL" id="AGWK01000029">
    <property type="protein sequence ID" value="EHO71184.1"/>
    <property type="molecule type" value="Genomic_DNA"/>
</dbReference>
<accession>H1Q2B4</accession>
<evidence type="ECO:0000256" key="1">
    <source>
        <dbReference type="SAM" id="Phobius"/>
    </source>
</evidence>
<comment type="caution">
    <text evidence="2">The sequence shown here is derived from an EMBL/GenBank/DDBJ whole genome shotgun (WGS) entry which is preliminary data.</text>
</comment>
<sequence length="89" mass="10127">MKKIFVFLVFLTTSILTLFVINYLIITPVIIGNKCEYDIGQNELTKLDELFFEISSNTGYHPEPTTLNFIFTATIGCIIGSILYKIISR</sequence>
<reference evidence="2 3" key="1">
    <citation type="submission" date="2011-12" db="EMBL/GenBank/DDBJ databases">
        <title>The Genome Sequence of Prevotella micans F0438.</title>
        <authorList>
            <consortium name="The Broad Institute Genome Sequencing Platform"/>
            <person name="Earl A."/>
            <person name="Ward D."/>
            <person name="Feldgarden M."/>
            <person name="Gevers D."/>
            <person name="Izard J."/>
            <person name="Baranova O.V."/>
            <person name="Blanton J.M."/>
            <person name="Wade W.G."/>
            <person name="Dewhirst F.E."/>
            <person name="Young S.K."/>
            <person name="Zeng Q."/>
            <person name="Gargeya S."/>
            <person name="Fitzgerald M."/>
            <person name="Haas B."/>
            <person name="Abouelleil A."/>
            <person name="Alvarado L."/>
            <person name="Arachchi H.M."/>
            <person name="Berlin A."/>
            <person name="Chapman S.B."/>
            <person name="Gearin G."/>
            <person name="Goldberg J."/>
            <person name="Griggs A."/>
            <person name="Gujja S."/>
            <person name="Hansen M."/>
            <person name="Heiman D."/>
            <person name="Howarth C."/>
            <person name="Larimer J."/>
            <person name="Lui A."/>
            <person name="MacDonald P.J.P."/>
            <person name="McCowen C."/>
            <person name="Montmayeur A."/>
            <person name="Murphy C."/>
            <person name="Neiman D."/>
            <person name="Pearson M."/>
            <person name="Priest M."/>
            <person name="Roberts A."/>
            <person name="Saif S."/>
            <person name="Shea T."/>
            <person name="Sisk P."/>
            <person name="Stolte C."/>
            <person name="Sykes S."/>
            <person name="Wortman J."/>
            <person name="Nusbaum C."/>
            <person name="Birren B."/>
        </authorList>
    </citation>
    <scope>NUCLEOTIDE SEQUENCE [LARGE SCALE GENOMIC DNA]</scope>
    <source>
        <strain evidence="2 3">F0438</strain>
    </source>
</reference>
<feature type="transmembrane region" description="Helical" evidence="1">
    <location>
        <begin position="67"/>
        <end position="87"/>
    </location>
</feature>
<dbReference type="RefSeq" id="WP_006952301.1">
    <property type="nucleotide sequence ID" value="NZ_JH594522.1"/>
</dbReference>
<evidence type="ECO:0000313" key="2">
    <source>
        <dbReference type="EMBL" id="EHO71184.1"/>
    </source>
</evidence>
<dbReference type="HOGENOM" id="CLU_2480776_0_0_10"/>
<dbReference type="eggNOG" id="ENOG50348H0">
    <property type="taxonomic scope" value="Bacteria"/>
</dbReference>
<protein>
    <submittedName>
        <fullName evidence="2">Uncharacterized protein</fullName>
    </submittedName>
</protein>
<dbReference type="Proteomes" id="UP000016023">
    <property type="component" value="Unassembled WGS sequence"/>
</dbReference>
<keyword evidence="1" id="KW-0472">Membrane</keyword>
<dbReference type="AlphaFoldDB" id="H1Q2B4"/>
<keyword evidence="1" id="KW-1133">Transmembrane helix</keyword>
<proteinExistence type="predicted"/>
<feature type="transmembrane region" description="Helical" evidence="1">
    <location>
        <begin position="7"/>
        <end position="31"/>
    </location>
</feature>
<gene>
    <name evidence="2" type="ORF">HMPREF9140_01052</name>
</gene>